<sequence>MLGQVGLSVSEISASRARFAGDRIPFRYMQGVLQEASWRICILTTPASALLQRAMLECWLETPFAFLPAEAPFASPLNTLKAEQRSSREPSCYRRQSGFSGWKLYNSAVYAGLPAGNAYELFPAASPVGRRQEIEVGSVCLCYDSADHYTEPVSVNIDSLLHLGAAIHVASHNRGHLQTILTIIVAHSSYLYGRNLIYASRRRWREWPLLTSTVHLKPTGSLLEYVRPKFWQIIKINRANDTLVNTNKTYSALWDWLQSRTWGEFVVDSRGGDNSTVQYLSARRGHTSVVKQTSPPIYRLLFYDHITERGKSKMKVVKKPKPKRCHSTPLREGDISTPRHPSCDSVVLASGPYLRDQATHDRTPE</sequence>
<proteinExistence type="predicted"/>
<feature type="region of interest" description="Disordered" evidence="1">
    <location>
        <begin position="321"/>
        <end position="365"/>
    </location>
</feature>
<dbReference type="Proteomes" id="UP000830671">
    <property type="component" value="Chromosome 10"/>
</dbReference>
<organism evidence="2 3">
    <name type="scientific">Colletotrichum lupini</name>
    <dbReference type="NCBI Taxonomy" id="145971"/>
    <lineage>
        <taxon>Eukaryota</taxon>
        <taxon>Fungi</taxon>
        <taxon>Dikarya</taxon>
        <taxon>Ascomycota</taxon>
        <taxon>Pezizomycotina</taxon>
        <taxon>Sordariomycetes</taxon>
        <taxon>Hypocreomycetidae</taxon>
        <taxon>Glomerellales</taxon>
        <taxon>Glomerellaceae</taxon>
        <taxon>Colletotrichum</taxon>
        <taxon>Colletotrichum acutatum species complex</taxon>
    </lineage>
</organism>
<dbReference type="KEGG" id="clup:CLUP02_17280"/>
<name>A0A9Q8WAM3_9PEZI</name>
<keyword evidence="3" id="KW-1185">Reference proteome</keyword>
<dbReference type="RefSeq" id="XP_049137417.1">
    <property type="nucleotide sequence ID" value="XM_049296193.1"/>
</dbReference>
<accession>A0A9Q8WAM3</accession>
<dbReference type="EMBL" id="CP019472">
    <property type="protein sequence ID" value="UQC75772.1"/>
    <property type="molecule type" value="Genomic_DNA"/>
</dbReference>
<dbReference type="GeneID" id="73351203"/>
<evidence type="ECO:0000313" key="2">
    <source>
        <dbReference type="EMBL" id="UQC75772.1"/>
    </source>
</evidence>
<gene>
    <name evidence="2" type="ORF">CLUP02_17280</name>
</gene>
<evidence type="ECO:0000256" key="1">
    <source>
        <dbReference type="SAM" id="MobiDB-lite"/>
    </source>
</evidence>
<evidence type="ECO:0000313" key="3">
    <source>
        <dbReference type="Proteomes" id="UP000830671"/>
    </source>
</evidence>
<dbReference type="AlphaFoldDB" id="A0A9Q8WAM3"/>
<protein>
    <submittedName>
        <fullName evidence="2">Uncharacterized protein</fullName>
    </submittedName>
</protein>
<reference evidence="2" key="1">
    <citation type="journal article" date="2021" name="Mol. Plant Microbe Interact.">
        <title>Complete Genome Sequence of the Plant-Pathogenic Fungus Colletotrichum lupini.</title>
        <authorList>
            <person name="Baroncelli R."/>
            <person name="Pensec F."/>
            <person name="Da Lio D."/>
            <person name="Boufleur T."/>
            <person name="Vicente I."/>
            <person name="Sarrocco S."/>
            <person name="Picot A."/>
            <person name="Baraldi E."/>
            <person name="Sukno S."/>
            <person name="Thon M."/>
            <person name="Le Floch G."/>
        </authorList>
    </citation>
    <scope>NUCLEOTIDE SEQUENCE</scope>
    <source>
        <strain evidence="2">IMI 504893</strain>
    </source>
</reference>